<sequence length="60" mass="6673">MTTTRAGRGERMSSSSFFAKSESTAASLALEMLTASWSGRSPRVLRTERVWETSDMAWGR</sequence>
<protein>
    <submittedName>
        <fullName evidence="1">Uncharacterized protein</fullName>
    </submittedName>
</protein>
<dbReference type="EMBL" id="CAEKKB010000006">
    <property type="protein sequence ID" value="CAB4313404.1"/>
    <property type="molecule type" value="Genomic_DNA"/>
</dbReference>
<evidence type="ECO:0000313" key="2">
    <source>
        <dbReference type="Proteomes" id="UP000507245"/>
    </source>
</evidence>
<keyword evidence="2" id="KW-1185">Reference proteome</keyword>
<organism evidence="1 2">
    <name type="scientific">Prunus armeniaca</name>
    <name type="common">Apricot</name>
    <name type="synonym">Armeniaca vulgaris</name>
    <dbReference type="NCBI Taxonomy" id="36596"/>
    <lineage>
        <taxon>Eukaryota</taxon>
        <taxon>Viridiplantae</taxon>
        <taxon>Streptophyta</taxon>
        <taxon>Embryophyta</taxon>
        <taxon>Tracheophyta</taxon>
        <taxon>Spermatophyta</taxon>
        <taxon>Magnoliopsida</taxon>
        <taxon>eudicotyledons</taxon>
        <taxon>Gunneridae</taxon>
        <taxon>Pentapetalae</taxon>
        <taxon>rosids</taxon>
        <taxon>fabids</taxon>
        <taxon>Rosales</taxon>
        <taxon>Rosaceae</taxon>
        <taxon>Amygdaloideae</taxon>
        <taxon>Amygdaleae</taxon>
        <taxon>Prunus</taxon>
    </lineage>
</organism>
<reference evidence="2" key="1">
    <citation type="journal article" date="2020" name="Genome Biol.">
        <title>Gamete binning: chromosome-level and haplotype-resolved genome assembly enabled by high-throughput single-cell sequencing of gamete genomes.</title>
        <authorList>
            <person name="Campoy J.A."/>
            <person name="Sun H."/>
            <person name="Goel M."/>
            <person name="Jiao W.-B."/>
            <person name="Folz-Donahue K."/>
            <person name="Wang N."/>
            <person name="Rubio M."/>
            <person name="Liu C."/>
            <person name="Kukat C."/>
            <person name="Ruiz D."/>
            <person name="Huettel B."/>
            <person name="Schneeberger K."/>
        </authorList>
    </citation>
    <scope>NUCLEOTIDE SEQUENCE [LARGE SCALE GENOMIC DNA]</scope>
    <source>
        <strain evidence="2">cv. Rojo Pasion</strain>
    </source>
</reference>
<name>A0A6J5XQT6_PRUAR</name>
<dbReference type="Proteomes" id="UP000507245">
    <property type="component" value="Unassembled WGS sequence"/>
</dbReference>
<accession>A0A6J5XQT6</accession>
<gene>
    <name evidence="1" type="ORF">ORAREDHAP_LOCUS36333</name>
</gene>
<dbReference type="AlphaFoldDB" id="A0A6J5XQT6"/>
<evidence type="ECO:0000313" key="1">
    <source>
        <dbReference type="EMBL" id="CAB4313404.1"/>
    </source>
</evidence>
<proteinExistence type="predicted"/>